<evidence type="ECO:0000313" key="2">
    <source>
        <dbReference type="EMBL" id="GMA35270.1"/>
    </source>
</evidence>
<name>A0ABQ6IC06_9MICO</name>
<reference evidence="3" key="1">
    <citation type="journal article" date="2019" name="Int. J. Syst. Evol. Microbiol.">
        <title>The Global Catalogue of Microorganisms (GCM) 10K type strain sequencing project: providing services to taxonomists for standard genome sequencing and annotation.</title>
        <authorList>
            <consortium name="The Broad Institute Genomics Platform"/>
            <consortium name="The Broad Institute Genome Sequencing Center for Infectious Disease"/>
            <person name="Wu L."/>
            <person name="Ma J."/>
        </authorList>
    </citation>
    <scope>NUCLEOTIDE SEQUENCE [LARGE SCALE GENOMIC DNA]</scope>
    <source>
        <strain evidence="3">NBRC 112299</strain>
    </source>
</reference>
<organism evidence="2 3">
    <name type="scientific">Demequina litorisediminis</name>
    <dbReference type="NCBI Taxonomy" id="1849022"/>
    <lineage>
        <taxon>Bacteria</taxon>
        <taxon>Bacillati</taxon>
        <taxon>Actinomycetota</taxon>
        <taxon>Actinomycetes</taxon>
        <taxon>Micrococcales</taxon>
        <taxon>Demequinaceae</taxon>
        <taxon>Demequina</taxon>
    </lineage>
</organism>
<keyword evidence="3" id="KW-1185">Reference proteome</keyword>
<proteinExistence type="predicted"/>
<sequence>MATSEVPAAGSGSYDITGASLCDVAGELSALWDDFDWDGATDEEIAERYEEVAAFEDEHATLPAGEYKVYAWSPIIQGEPAAIARALTEEGLTDLSLLQYTAGYSGIADDERIAPYCEESETPDGGTEKALRRSAGRPDHSPYARRAGVLRG</sequence>
<evidence type="ECO:0000256" key="1">
    <source>
        <dbReference type="SAM" id="MobiDB-lite"/>
    </source>
</evidence>
<evidence type="ECO:0000313" key="3">
    <source>
        <dbReference type="Proteomes" id="UP001157125"/>
    </source>
</evidence>
<protein>
    <submittedName>
        <fullName evidence="2">Uncharacterized protein</fullName>
    </submittedName>
</protein>
<dbReference type="EMBL" id="BSUN01000001">
    <property type="protein sequence ID" value="GMA35270.1"/>
    <property type="molecule type" value="Genomic_DNA"/>
</dbReference>
<feature type="region of interest" description="Disordered" evidence="1">
    <location>
        <begin position="117"/>
        <end position="152"/>
    </location>
</feature>
<dbReference type="Proteomes" id="UP001157125">
    <property type="component" value="Unassembled WGS sequence"/>
</dbReference>
<comment type="caution">
    <text evidence="2">The sequence shown here is derived from an EMBL/GenBank/DDBJ whole genome shotgun (WGS) entry which is preliminary data.</text>
</comment>
<gene>
    <name evidence="2" type="ORF">GCM10025876_14740</name>
</gene>
<feature type="compositionally biased region" description="Basic and acidic residues" evidence="1">
    <location>
        <begin position="126"/>
        <end position="142"/>
    </location>
</feature>
<dbReference type="RefSeq" id="WP_284327876.1">
    <property type="nucleotide sequence ID" value="NZ_BSUN01000001.1"/>
</dbReference>
<accession>A0ABQ6IC06</accession>